<evidence type="ECO:0000259" key="13">
    <source>
        <dbReference type="Pfam" id="PF00593"/>
    </source>
</evidence>
<dbReference type="PROSITE" id="PS52016">
    <property type="entry name" value="TONB_DEPENDENT_REC_3"/>
    <property type="match status" value="1"/>
</dbReference>
<evidence type="ECO:0000256" key="12">
    <source>
        <dbReference type="SAM" id="SignalP"/>
    </source>
</evidence>
<dbReference type="InterPro" id="IPR012910">
    <property type="entry name" value="Plug_dom"/>
</dbReference>
<evidence type="ECO:0000256" key="11">
    <source>
        <dbReference type="RuleBase" id="RU003357"/>
    </source>
</evidence>
<dbReference type="EMBL" id="AP025314">
    <property type="protein sequence ID" value="BDD09398.1"/>
    <property type="molecule type" value="Genomic_DNA"/>
</dbReference>
<keyword evidence="2 10" id="KW-0813">Transport</keyword>
<keyword evidence="8 15" id="KW-0675">Receptor</keyword>
<dbReference type="KEGG" id="fax:FUAX_18300"/>
<dbReference type="SUPFAM" id="SSF56935">
    <property type="entry name" value="Porins"/>
    <property type="match status" value="1"/>
</dbReference>
<organism evidence="15 16">
    <name type="scientific">Fulvitalea axinellae</name>
    <dbReference type="NCBI Taxonomy" id="1182444"/>
    <lineage>
        <taxon>Bacteria</taxon>
        <taxon>Pseudomonadati</taxon>
        <taxon>Bacteroidota</taxon>
        <taxon>Cytophagia</taxon>
        <taxon>Cytophagales</taxon>
        <taxon>Persicobacteraceae</taxon>
        <taxon>Fulvitalea</taxon>
    </lineage>
</organism>
<dbReference type="GO" id="GO:0044718">
    <property type="term" value="P:siderophore transmembrane transport"/>
    <property type="evidence" value="ECO:0007669"/>
    <property type="project" value="TreeGrafter"/>
</dbReference>
<dbReference type="InterPro" id="IPR037066">
    <property type="entry name" value="Plug_dom_sf"/>
</dbReference>
<reference evidence="15 16" key="1">
    <citation type="submission" date="2021-12" db="EMBL/GenBank/DDBJ databases">
        <title>Genome sequencing of bacteria with rrn-lacking chromosome and rrn-plasmid.</title>
        <authorList>
            <person name="Anda M."/>
            <person name="Iwasaki W."/>
        </authorList>
    </citation>
    <scope>NUCLEOTIDE SEQUENCE [LARGE SCALE GENOMIC DNA]</scope>
    <source>
        <strain evidence="15 16">DSM 100852</strain>
    </source>
</reference>
<evidence type="ECO:0000313" key="16">
    <source>
        <dbReference type="Proteomes" id="UP001348817"/>
    </source>
</evidence>
<keyword evidence="3 10" id="KW-1134">Transmembrane beta strand</keyword>
<evidence type="ECO:0000259" key="14">
    <source>
        <dbReference type="Pfam" id="PF07715"/>
    </source>
</evidence>
<gene>
    <name evidence="15" type="ORF">FUAX_18300</name>
</gene>
<evidence type="ECO:0000256" key="9">
    <source>
        <dbReference type="ARBA" id="ARBA00023237"/>
    </source>
</evidence>
<evidence type="ECO:0000256" key="1">
    <source>
        <dbReference type="ARBA" id="ARBA00004571"/>
    </source>
</evidence>
<dbReference type="SUPFAM" id="SSF49464">
    <property type="entry name" value="Carboxypeptidase regulatory domain-like"/>
    <property type="match status" value="1"/>
</dbReference>
<feature type="chain" id="PRO_5043471031" evidence="12">
    <location>
        <begin position="19"/>
        <end position="784"/>
    </location>
</feature>
<dbReference type="InterPro" id="IPR000531">
    <property type="entry name" value="Beta-barrel_TonB"/>
</dbReference>
<dbReference type="Pfam" id="PF07715">
    <property type="entry name" value="Plug"/>
    <property type="match status" value="1"/>
</dbReference>
<protein>
    <submittedName>
        <fullName evidence="15">TonB-dependent receptor</fullName>
    </submittedName>
</protein>
<dbReference type="InterPro" id="IPR039426">
    <property type="entry name" value="TonB-dep_rcpt-like"/>
</dbReference>
<dbReference type="Gene3D" id="2.60.40.1120">
    <property type="entry name" value="Carboxypeptidase-like, regulatory domain"/>
    <property type="match status" value="1"/>
</dbReference>
<dbReference type="Gene3D" id="2.170.130.10">
    <property type="entry name" value="TonB-dependent receptor, plug domain"/>
    <property type="match status" value="1"/>
</dbReference>
<evidence type="ECO:0000256" key="8">
    <source>
        <dbReference type="ARBA" id="ARBA00023170"/>
    </source>
</evidence>
<dbReference type="InterPro" id="IPR008969">
    <property type="entry name" value="CarboxyPept-like_regulatory"/>
</dbReference>
<feature type="domain" description="TonB-dependent receptor plug" evidence="14">
    <location>
        <begin position="119"/>
        <end position="220"/>
    </location>
</feature>
<dbReference type="RefSeq" id="WP_338394603.1">
    <property type="nucleotide sequence ID" value="NZ_AP025314.1"/>
</dbReference>
<keyword evidence="4 10" id="KW-0812">Transmembrane</keyword>
<evidence type="ECO:0000256" key="5">
    <source>
        <dbReference type="ARBA" id="ARBA00022729"/>
    </source>
</evidence>
<accession>A0AAU9D0B5</accession>
<evidence type="ECO:0000256" key="10">
    <source>
        <dbReference type="PROSITE-ProRule" id="PRU01360"/>
    </source>
</evidence>
<keyword evidence="5 12" id="KW-0732">Signal</keyword>
<proteinExistence type="inferred from homology"/>
<comment type="subcellular location">
    <subcellularLocation>
        <location evidence="1 10">Cell outer membrane</location>
        <topology evidence="1 10">Multi-pass membrane protein</topology>
    </subcellularLocation>
</comment>
<evidence type="ECO:0000256" key="7">
    <source>
        <dbReference type="ARBA" id="ARBA00023136"/>
    </source>
</evidence>
<evidence type="ECO:0000256" key="6">
    <source>
        <dbReference type="ARBA" id="ARBA00023077"/>
    </source>
</evidence>
<evidence type="ECO:0000313" key="15">
    <source>
        <dbReference type="EMBL" id="BDD09398.1"/>
    </source>
</evidence>
<dbReference type="Proteomes" id="UP001348817">
    <property type="component" value="Chromosome"/>
</dbReference>
<dbReference type="Pfam" id="PF00593">
    <property type="entry name" value="TonB_dep_Rec_b-barrel"/>
    <property type="match status" value="1"/>
</dbReference>
<sequence length="784" mass="88241">MKHIFSLVFFLSSATAFGQNWVKGRVINERNEPLPYASVAIKGLSAGTVTDKNGKFELEVKNQASCSLTVSMVGHQQFTLSVLLKKKKTDIGNITLKEDKRVLDAVVIKGKSTHTEISEKAITVNAIDAKAVQSESTDLSKLLGKVQGVKIRQTGGMGSQSAISLNGLTGKAIRFYYNGIPVEYLGRGFYLNNLPLSNVERIEVYKGVMPSNIGTDALGGGINVVTNQNPENKTDISYEYGSFNTHRTSLNFSRKLGKRWYVLANANYKSSDNNYSMRVRNNIYDPQGGFVKKVEEVDVERFHDAYSFVYGGATFGYSNEEKGFGLMFSANANRTEKEFQHGLKVGTLPFGELEYQETGINISADIKKEFRSGWKLRYFANLGLTDYQAEDSTKIIYDWYGNNVTKEIPSIFLGSGAEYSRFPTKPNLTGTNMAHKFTVEKSFGDLTVLANNFYGYQRRKGNDEYKQPGSIDPNEEGSDISKNISSLELKRAFFGKKLDLSASGKYYHYSLKSLNLSLQNQEGTKPEKISGGEWGYNIATKWAFNDSFFVRASFEQALRIPDRNELFGDLSIVQSNINLKPEKSRNFNLGAKATFSDYLSADVNFFLRKQQDLIRLESDARGMGRYVNQDKVKSQGVELALTGTLFEKLDYSFNTTYQEILIDSFLDPSTEFLLGRPVPNIPTFFGNLEVSYLFENLFGDGKSLKTTVFGNYVDEFMHAHDGKQRNDENWVPEQKSLDLGITYLMDRKFSLSAKAFNVFDAELFDFYSVPRPGRYFALKARYTL</sequence>
<evidence type="ECO:0000256" key="3">
    <source>
        <dbReference type="ARBA" id="ARBA00022452"/>
    </source>
</evidence>
<keyword evidence="16" id="KW-1185">Reference proteome</keyword>
<dbReference type="AlphaFoldDB" id="A0AAU9D0B5"/>
<dbReference type="GO" id="GO:0009279">
    <property type="term" value="C:cell outer membrane"/>
    <property type="evidence" value="ECO:0007669"/>
    <property type="project" value="UniProtKB-SubCell"/>
</dbReference>
<dbReference type="Gene3D" id="2.40.170.20">
    <property type="entry name" value="TonB-dependent receptor, beta-barrel domain"/>
    <property type="match status" value="1"/>
</dbReference>
<feature type="signal peptide" evidence="12">
    <location>
        <begin position="1"/>
        <end position="18"/>
    </location>
</feature>
<keyword evidence="9 10" id="KW-0998">Cell outer membrane</keyword>
<comment type="similarity">
    <text evidence="10 11">Belongs to the TonB-dependent receptor family.</text>
</comment>
<evidence type="ECO:0000256" key="4">
    <source>
        <dbReference type="ARBA" id="ARBA00022692"/>
    </source>
</evidence>
<dbReference type="InterPro" id="IPR036942">
    <property type="entry name" value="Beta-barrel_TonB_sf"/>
</dbReference>
<dbReference type="PANTHER" id="PTHR30069">
    <property type="entry name" value="TONB-DEPENDENT OUTER MEMBRANE RECEPTOR"/>
    <property type="match status" value="1"/>
</dbReference>
<feature type="domain" description="TonB-dependent receptor-like beta-barrel" evidence="13">
    <location>
        <begin position="313"/>
        <end position="758"/>
    </location>
</feature>
<evidence type="ECO:0000256" key="2">
    <source>
        <dbReference type="ARBA" id="ARBA00022448"/>
    </source>
</evidence>
<dbReference type="Pfam" id="PF13715">
    <property type="entry name" value="CarbopepD_reg_2"/>
    <property type="match status" value="1"/>
</dbReference>
<dbReference type="GO" id="GO:0015344">
    <property type="term" value="F:siderophore uptake transmembrane transporter activity"/>
    <property type="evidence" value="ECO:0007669"/>
    <property type="project" value="TreeGrafter"/>
</dbReference>
<name>A0AAU9D0B5_9BACT</name>
<keyword evidence="7 10" id="KW-0472">Membrane</keyword>
<dbReference type="PANTHER" id="PTHR30069:SF29">
    <property type="entry name" value="HEMOGLOBIN AND HEMOGLOBIN-HAPTOGLOBIN-BINDING PROTEIN 1-RELATED"/>
    <property type="match status" value="1"/>
</dbReference>
<keyword evidence="6 11" id="KW-0798">TonB box</keyword>